<accession>A0A4R0QUA3</accession>
<keyword evidence="3" id="KW-1185">Reference proteome</keyword>
<comment type="caution">
    <text evidence="2">The sequence shown here is derived from an EMBL/GenBank/DDBJ whole genome shotgun (WGS) entry which is preliminary data.</text>
</comment>
<dbReference type="OrthoDB" id="2235740at2"/>
<name>A0A4R0QUA3_9BIFI</name>
<sequence length="158" mass="17867">MRFGWKTIGEGALNRFKAVIKRHRVGFIAGIIVIILLGVGVMVATQPMRDQAYMNEIVTGPQGRELIEARLHRADKKALTPSGRIKSYEIKTDTIRHNPMGGISADIILNNNSDLRITLNFNRDNSARTLRVYEFDFSDQAYSLYKELGVIKDIKSDE</sequence>
<evidence type="ECO:0000256" key="1">
    <source>
        <dbReference type="SAM" id="Phobius"/>
    </source>
</evidence>
<keyword evidence="1" id="KW-0472">Membrane</keyword>
<evidence type="ECO:0000313" key="3">
    <source>
        <dbReference type="Proteomes" id="UP000291289"/>
    </source>
</evidence>
<feature type="transmembrane region" description="Helical" evidence="1">
    <location>
        <begin position="25"/>
        <end position="44"/>
    </location>
</feature>
<dbReference type="AlphaFoldDB" id="A0A4R0QUA3"/>
<proteinExistence type="predicted"/>
<dbReference type="EMBL" id="RXLP01000002">
    <property type="protein sequence ID" value="TCD54965.1"/>
    <property type="molecule type" value="Genomic_DNA"/>
</dbReference>
<dbReference type="Pfam" id="PF07006">
    <property type="entry name" value="DUF1310"/>
    <property type="match status" value="1"/>
</dbReference>
<keyword evidence="1" id="KW-0812">Transmembrane</keyword>
<protein>
    <submittedName>
        <fullName evidence="2">DUF1310 family protein</fullName>
    </submittedName>
</protein>
<organism evidence="2 3">
    <name type="scientific">Alloscardovia theropitheci</name>
    <dbReference type="NCBI Taxonomy" id="2496842"/>
    <lineage>
        <taxon>Bacteria</taxon>
        <taxon>Bacillati</taxon>
        <taxon>Actinomycetota</taxon>
        <taxon>Actinomycetes</taxon>
        <taxon>Bifidobacteriales</taxon>
        <taxon>Bifidobacteriaceae</taxon>
        <taxon>Alloscardovia</taxon>
    </lineage>
</organism>
<dbReference type="Proteomes" id="UP000291289">
    <property type="component" value="Unassembled WGS sequence"/>
</dbReference>
<reference evidence="2 3" key="1">
    <citation type="submission" date="2018-12" db="EMBL/GenBank/DDBJ databases">
        <title>Alloscrdovia theropitheci sp. nov: a novel taxon from the feces of the bleeding-herat monkey (Theropithecus geleda).</title>
        <authorList>
            <person name="Modesto M."/>
        </authorList>
    </citation>
    <scope>NUCLEOTIDE SEQUENCE [LARGE SCALE GENOMIC DNA]</scope>
    <source>
        <strain evidence="2 3">GLDI4/2</strain>
    </source>
</reference>
<dbReference type="InterPro" id="IPR010738">
    <property type="entry name" value="DUF1310"/>
</dbReference>
<keyword evidence="1" id="KW-1133">Transmembrane helix</keyword>
<gene>
    <name evidence="2" type="ORF">EJ419_00815</name>
</gene>
<evidence type="ECO:0000313" key="2">
    <source>
        <dbReference type="EMBL" id="TCD54965.1"/>
    </source>
</evidence>